<dbReference type="PANTHER" id="PTHR18964">
    <property type="entry name" value="ROK (REPRESSOR, ORF, KINASE) FAMILY"/>
    <property type="match status" value="1"/>
</dbReference>
<dbReference type="CDD" id="cd23763">
    <property type="entry name" value="ASKHA_ATPase_ROK"/>
    <property type="match status" value="1"/>
</dbReference>
<gene>
    <name evidence="2" type="ORF">RM779_21820</name>
</gene>
<dbReference type="PANTHER" id="PTHR18964:SF173">
    <property type="entry name" value="GLUCOKINASE"/>
    <property type="match status" value="1"/>
</dbReference>
<dbReference type="SUPFAM" id="SSF46785">
    <property type="entry name" value="Winged helix' DNA-binding domain"/>
    <property type="match status" value="1"/>
</dbReference>
<dbReference type="InterPro" id="IPR036390">
    <property type="entry name" value="WH_DNA-bd_sf"/>
</dbReference>
<name>A0ABU2S8T0_9ACTN</name>
<dbReference type="Pfam" id="PF00480">
    <property type="entry name" value="ROK"/>
    <property type="match status" value="1"/>
</dbReference>
<dbReference type="EMBL" id="JAVREV010000012">
    <property type="protein sequence ID" value="MDT0445218.1"/>
    <property type="molecule type" value="Genomic_DNA"/>
</dbReference>
<dbReference type="InterPro" id="IPR036388">
    <property type="entry name" value="WH-like_DNA-bd_sf"/>
</dbReference>
<dbReference type="SUPFAM" id="SSF53067">
    <property type="entry name" value="Actin-like ATPase domain"/>
    <property type="match status" value="1"/>
</dbReference>
<dbReference type="Gene3D" id="3.30.420.40">
    <property type="match status" value="2"/>
</dbReference>
<dbReference type="SUPFAM" id="SSF46689">
    <property type="entry name" value="Homeodomain-like"/>
    <property type="match status" value="1"/>
</dbReference>
<dbReference type="Proteomes" id="UP001183615">
    <property type="component" value="Unassembled WGS sequence"/>
</dbReference>
<dbReference type="InterPro" id="IPR009057">
    <property type="entry name" value="Homeodomain-like_sf"/>
</dbReference>
<evidence type="ECO:0000256" key="1">
    <source>
        <dbReference type="ARBA" id="ARBA00006479"/>
    </source>
</evidence>
<comment type="similarity">
    <text evidence="1">Belongs to the ROK (NagC/XylR) family.</text>
</comment>
<reference evidence="3" key="1">
    <citation type="submission" date="2023-07" db="EMBL/GenBank/DDBJ databases">
        <title>30 novel species of actinomycetes from the DSMZ collection.</title>
        <authorList>
            <person name="Nouioui I."/>
        </authorList>
    </citation>
    <scope>NUCLEOTIDE SEQUENCE [LARGE SCALE GENOMIC DNA]</scope>
    <source>
        <strain evidence="3">DSM 41886</strain>
    </source>
</reference>
<protein>
    <submittedName>
        <fullName evidence="2">ROK family protein</fullName>
    </submittedName>
</protein>
<sequence>MPDLPEFSLTRAQQEALRRWSRERPDRDVRARIILDAAAGVSVSDSARTLGVSRPTVSSWRSRYAAQGLDGLEHRPRSGRPPRIDEADVIAATLAGPPPPRPAWSARALADHLGISHTALSAVWRRWGVAGGDAAAVTLPTAPPLPLLRPRLLGLWHAADAAVILLAETPDTPEPAGGALPAVPAPAEQRRALNAALGTALGNASTAEGPRADALPALAELLAEVGAAHGAPGVHAVAFGGVGAPPEGGGGGGPAAADVTWHTAPEFMSWPATLGVVCQLQLRHRPAAAAAAHGSLLDALRAGQAAPLVWRCPAEGAAPEPPTARAPRAFDQLALGSFNEKLVIESIREAGSLSRVEIAQRTGLTPQAVSRITRNLLTSAFLVEDSVRPGGKGKPRVPLRLRADAACAIGIHLDPEMITQVVVDLCGGVLDQRVLPLREGADPDSVIDSMTRMAREAVAASRAVSDTLLGVGIAVPGPLDAGAGVLYDPPLFSGWRDVPLRAALAERLGVPVTVEKDATAAAIGERWIGAAARTGDFVYLYLGAGAGAGAFLNGDVYRGRTGNAGEFGELCAFALGHLTPEGGPGRVPECAPMSSALDKAAAAGLTWPQAPGAYESLCAAAAAGDARAVRAFREVARVVARGATGVTDLLDTTLLIVGGPAVPAPVAGLFLSEISAAVNRFPLASRLRRVHVEHSLLNESAAAVGAASGVFHASFAPRLRTHARAEARAT</sequence>
<keyword evidence="3" id="KW-1185">Reference proteome</keyword>
<accession>A0ABU2S8T0</accession>
<dbReference type="InterPro" id="IPR000600">
    <property type="entry name" value="ROK"/>
</dbReference>
<dbReference type="Gene3D" id="1.10.10.10">
    <property type="entry name" value="Winged helix-like DNA-binding domain superfamily/Winged helix DNA-binding domain"/>
    <property type="match status" value="1"/>
</dbReference>
<dbReference type="RefSeq" id="WP_311619429.1">
    <property type="nucleotide sequence ID" value="NZ_JAVREV010000012.1"/>
</dbReference>
<evidence type="ECO:0000313" key="3">
    <source>
        <dbReference type="Proteomes" id="UP001183615"/>
    </source>
</evidence>
<proteinExistence type="inferred from homology"/>
<dbReference type="Pfam" id="PF13551">
    <property type="entry name" value="HTH_29"/>
    <property type="match status" value="1"/>
</dbReference>
<organism evidence="2 3">
    <name type="scientific">Streptomyces johnsoniae</name>
    <dbReference type="NCBI Taxonomy" id="3075532"/>
    <lineage>
        <taxon>Bacteria</taxon>
        <taxon>Bacillati</taxon>
        <taxon>Actinomycetota</taxon>
        <taxon>Actinomycetes</taxon>
        <taxon>Kitasatosporales</taxon>
        <taxon>Streptomycetaceae</taxon>
        <taxon>Streptomyces</taxon>
    </lineage>
</organism>
<evidence type="ECO:0000313" key="2">
    <source>
        <dbReference type="EMBL" id="MDT0445218.1"/>
    </source>
</evidence>
<dbReference type="InterPro" id="IPR043129">
    <property type="entry name" value="ATPase_NBD"/>
</dbReference>
<comment type="caution">
    <text evidence="2">The sequence shown here is derived from an EMBL/GenBank/DDBJ whole genome shotgun (WGS) entry which is preliminary data.</text>
</comment>